<name>M7WLT4_RHOT1</name>
<keyword evidence="1" id="KW-1133">Transmembrane helix</keyword>
<organism evidence="2 3">
    <name type="scientific">Rhodotorula toruloides (strain NP11)</name>
    <name type="common">Yeast</name>
    <name type="synonym">Rhodosporidium toruloides</name>
    <dbReference type="NCBI Taxonomy" id="1130832"/>
    <lineage>
        <taxon>Eukaryota</taxon>
        <taxon>Fungi</taxon>
        <taxon>Dikarya</taxon>
        <taxon>Basidiomycota</taxon>
        <taxon>Pucciniomycotina</taxon>
        <taxon>Microbotryomycetes</taxon>
        <taxon>Sporidiobolales</taxon>
        <taxon>Sporidiobolaceae</taxon>
        <taxon>Rhodotorula</taxon>
    </lineage>
</organism>
<proteinExistence type="predicted"/>
<keyword evidence="1" id="KW-0472">Membrane</keyword>
<reference evidence="2 3" key="1">
    <citation type="journal article" date="2012" name="Nat. Commun.">
        <title>A multi-omic map of the lipid-producing yeast Rhodosporidium toruloides.</title>
        <authorList>
            <person name="Zhu Z."/>
            <person name="Zhang S."/>
            <person name="Liu H."/>
            <person name="Shen H."/>
            <person name="Lin X."/>
            <person name="Yang F."/>
            <person name="Zhou Y.J."/>
            <person name="Jin G."/>
            <person name="Ye M."/>
            <person name="Zou H."/>
            <person name="Zou H."/>
            <person name="Zhao Z.K."/>
        </authorList>
    </citation>
    <scope>NUCLEOTIDE SEQUENCE [LARGE SCALE GENOMIC DNA]</scope>
    <source>
        <strain evidence="2 3">NP11</strain>
    </source>
</reference>
<dbReference type="HOGENOM" id="CLU_1235645_0_0_1"/>
<dbReference type="Proteomes" id="UP000016926">
    <property type="component" value="Unassembled WGS sequence"/>
</dbReference>
<dbReference type="RefSeq" id="XP_016270135.1">
    <property type="nucleotide sequence ID" value="XM_016419050.1"/>
</dbReference>
<dbReference type="AlphaFoldDB" id="M7WLT4"/>
<protein>
    <submittedName>
        <fullName evidence="2">Uncharacterized protein</fullName>
    </submittedName>
</protein>
<accession>M7WLT4</accession>
<dbReference type="EMBL" id="KB722673">
    <property type="protein sequence ID" value="EMS19016.1"/>
    <property type="molecule type" value="Genomic_DNA"/>
</dbReference>
<keyword evidence="3" id="KW-1185">Reference proteome</keyword>
<evidence type="ECO:0000256" key="1">
    <source>
        <dbReference type="SAM" id="Phobius"/>
    </source>
</evidence>
<dbReference type="GeneID" id="27369401"/>
<sequence length="224" mass="25011">MASEKHLLGAIPARAIFTTRAGLLIYACLVLLAVELILCAQWLESDVGRPQALLQREGTSRVETLTGIAAHWVYELFTSINGGRLIKILKQRYAPEPLYMPPEGVPVAAGLLLIDLNWIVICPLIFATVSSVLVFDSGFWVAALGCIWVIALIIAQNLYLLSHYTTPYQTATSLYPAYLWHQPLAIHVLNRTYPKRLSNGARIELETNDKYTQIWLVGRCKSAY</sequence>
<evidence type="ECO:0000313" key="3">
    <source>
        <dbReference type="Proteomes" id="UP000016926"/>
    </source>
</evidence>
<keyword evidence="1" id="KW-0812">Transmembrane</keyword>
<feature type="transmembrane region" description="Helical" evidence="1">
    <location>
        <begin position="21"/>
        <end position="43"/>
    </location>
</feature>
<feature type="transmembrane region" description="Helical" evidence="1">
    <location>
        <begin position="107"/>
        <end position="127"/>
    </location>
</feature>
<feature type="transmembrane region" description="Helical" evidence="1">
    <location>
        <begin position="139"/>
        <end position="161"/>
    </location>
</feature>
<gene>
    <name evidence="2" type="ORF">RHTO_05388</name>
</gene>
<evidence type="ECO:0000313" key="2">
    <source>
        <dbReference type="EMBL" id="EMS19016.1"/>
    </source>
</evidence>
<dbReference type="OrthoDB" id="10650771at2759"/>